<dbReference type="Pfam" id="PF01337">
    <property type="entry name" value="Barstar"/>
    <property type="match status" value="1"/>
</dbReference>
<dbReference type="Proteomes" id="UP000349468">
    <property type="component" value="Unassembled WGS sequence"/>
</dbReference>
<dbReference type="SUPFAM" id="SSF52038">
    <property type="entry name" value="Barstar-related"/>
    <property type="match status" value="1"/>
</dbReference>
<name>A0A5E7QCD4_PSEFL</name>
<accession>A0A5E7QCD4</accession>
<evidence type="ECO:0000313" key="3">
    <source>
        <dbReference type="EMBL" id="VVP59922.1"/>
    </source>
</evidence>
<evidence type="ECO:0000259" key="2">
    <source>
        <dbReference type="Pfam" id="PF01337"/>
    </source>
</evidence>
<evidence type="ECO:0000256" key="1">
    <source>
        <dbReference type="ARBA" id="ARBA00006845"/>
    </source>
</evidence>
<dbReference type="Gene3D" id="3.30.370.10">
    <property type="entry name" value="Barstar-like"/>
    <property type="match status" value="1"/>
</dbReference>
<sequence length="95" mass="10947">MDVVICGEKIMSEMDFHQQLATALGVQEFYGFNRDALWDLLSAGVERPVVLVWRSAQVSKMNLGTSFVEIVEVLERVKQQDEGFGWRDKFTYELD</sequence>
<protein>
    <submittedName>
        <fullName evidence="3">Barstar</fullName>
    </submittedName>
</protein>
<comment type="similarity">
    <text evidence="1">Belongs to the barstar family.</text>
</comment>
<evidence type="ECO:0000313" key="4">
    <source>
        <dbReference type="Proteomes" id="UP000349468"/>
    </source>
</evidence>
<proteinExistence type="inferred from homology"/>
<organism evidence="3 4">
    <name type="scientific">Pseudomonas fluorescens</name>
    <dbReference type="NCBI Taxonomy" id="294"/>
    <lineage>
        <taxon>Bacteria</taxon>
        <taxon>Pseudomonadati</taxon>
        <taxon>Pseudomonadota</taxon>
        <taxon>Gammaproteobacteria</taxon>
        <taxon>Pseudomonadales</taxon>
        <taxon>Pseudomonadaceae</taxon>
        <taxon>Pseudomonas</taxon>
    </lineage>
</organism>
<dbReference type="EMBL" id="CABVIK010000028">
    <property type="protein sequence ID" value="VVP59922.1"/>
    <property type="molecule type" value="Genomic_DNA"/>
</dbReference>
<dbReference type="AlphaFoldDB" id="A0A5E7QCD4"/>
<dbReference type="RefSeq" id="WP_102594259.1">
    <property type="nucleotide sequence ID" value="NZ_CABVIK010000028.1"/>
</dbReference>
<dbReference type="InterPro" id="IPR000468">
    <property type="entry name" value="Barstar"/>
</dbReference>
<dbReference type="InterPro" id="IPR035905">
    <property type="entry name" value="Barstar-like_sf"/>
</dbReference>
<reference evidence="3 4" key="1">
    <citation type="submission" date="2019-09" db="EMBL/GenBank/DDBJ databases">
        <authorList>
            <person name="Chandra G."/>
            <person name="Truman W A."/>
        </authorList>
    </citation>
    <scope>NUCLEOTIDE SEQUENCE [LARGE SCALE GENOMIC DNA]</scope>
    <source>
        <strain evidence="3">PS870</strain>
    </source>
</reference>
<feature type="domain" description="Barstar (barnase inhibitor)" evidence="2">
    <location>
        <begin position="3"/>
        <end position="81"/>
    </location>
</feature>
<gene>
    <name evidence="3" type="ORF">PS870_06060</name>
</gene>